<name>A0ABP8AR41_9ACTN</name>
<evidence type="ECO:0000256" key="2">
    <source>
        <dbReference type="SAM" id="Phobius"/>
    </source>
</evidence>
<organism evidence="3 4">
    <name type="scientific">Streptosporangium oxazolinicum</name>
    <dbReference type="NCBI Taxonomy" id="909287"/>
    <lineage>
        <taxon>Bacteria</taxon>
        <taxon>Bacillati</taxon>
        <taxon>Actinomycetota</taxon>
        <taxon>Actinomycetes</taxon>
        <taxon>Streptosporangiales</taxon>
        <taxon>Streptosporangiaceae</taxon>
        <taxon>Streptosporangium</taxon>
    </lineage>
</organism>
<sequence>MRRHPGRGTIGVGSLVAAGAVATAALVASRAGAPDVAAYVPLPGLLALVAAALAGVGAGLILARPRRDDRAALRVLSWWWVLGGVVLIVVSMWSATAVLLSLADTAPDAAKRVEMRLDAVKTGLTVGAGAVGLVALLLGVRRQWLGERTQAYQEYDADERRVTELYTKAADQLGHDKAAVRLAGLHALERVAQDNPEHRQTIVDVICAYLRMPPVPAAPGDGESMSQEKAVDPQELQVRATAQGILRNHLRWSRSEPVRPVTFWPDIDLDLTGAWLMKPAFVDCRMREARFGGVRFEGFARFDRATFEDVAVFGGTVFTGRAAWGEANYKVGFEGAVFRGDVMFREAVFGLRADFREVTFERAALFSRAVFRDRALFRTTTFAGDAIFGDAVFENEAVFRQAAFEGGASFSEARFTTVPAFWEATVREAPGVRRSWPTGWREATHDDGSGSARLVRDDGSGTARPIRDDGSGIARLVRDDSSARLVRDDGSGAARPVREGSRSGEPVGPRTGDGGPGADEAQADDQDAGHARGAGS</sequence>
<comment type="caution">
    <text evidence="3">The sequence shown here is derived from an EMBL/GenBank/DDBJ whole genome shotgun (WGS) entry which is preliminary data.</text>
</comment>
<feature type="compositionally biased region" description="Basic and acidic residues" evidence="1">
    <location>
        <begin position="442"/>
        <end position="472"/>
    </location>
</feature>
<gene>
    <name evidence="3" type="ORF">GCM10022252_22300</name>
</gene>
<feature type="region of interest" description="Disordered" evidence="1">
    <location>
        <begin position="484"/>
        <end position="536"/>
    </location>
</feature>
<dbReference type="Pfam" id="PF13576">
    <property type="entry name" value="Pentapeptide_3"/>
    <property type="match status" value="1"/>
</dbReference>
<feature type="transmembrane region" description="Helical" evidence="2">
    <location>
        <begin position="75"/>
        <end position="102"/>
    </location>
</feature>
<protein>
    <recommendedName>
        <fullName evidence="5">Pentapeptide repeat-containing protein</fullName>
    </recommendedName>
</protein>
<reference evidence="4" key="1">
    <citation type="journal article" date="2019" name="Int. J. Syst. Evol. Microbiol.">
        <title>The Global Catalogue of Microorganisms (GCM) 10K type strain sequencing project: providing services to taxonomists for standard genome sequencing and annotation.</title>
        <authorList>
            <consortium name="The Broad Institute Genomics Platform"/>
            <consortium name="The Broad Institute Genome Sequencing Center for Infectious Disease"/>
            <person name="Wu L."/>
            <person name="Ma J."/>
        </authorList>
    </citation>
    <scope>NUCLEOTIDE SEQUENCE [LARGE SCALE GENOMIC DNA]</scope>
    <source>
        <strain evidence="4">JCM 17388</strain>
    </source>
</reference>
<keyword evidence="2" id="KW-0472">Membrane</keyword>
<evidence type="ECO:0000313" key="3">
    <source>
        <dbReference type="EMBL" id="GAA4187916.1"/>
    </source>
</evidence>
<proteinExistence type="predicted"/>
<keyword evidence="2" id="KW-0812">Transmembrane</keyword>
<feature type="transmembrane region" description="Helical" evidence="2">
    <location>
        <begin position="122"/>
        <end position="140"/>
    </location>
</feature>
<dbReference type="InterPro" id="IPR001646">
    <property type="entry name" value="5peptide_repeat"/>
</dbReference>
<evidence type="ECO:0000256" key="1">
    <source>
        <dbReference type="SAM" id="MobiDB-lite"/>
    </source>
</evidence>
<keyword evidence="2" id="KW-1133">Transmembrane helix</keyword>
<evidence type="ECO:0000313" key="4">
    <source>
        <dbReference type="Proteomes" id="UP001501251"/>
    </source>
</evidence>
<dbReference type="Gene3D" id="2.160.20.80">
    <property type="entry name" value="E3 ubiquitin-protein ligase SopA"/>
    <property type="match status" value="1"/>
</dbReference>
<feature type="region of interest" description="Disordered" evidence="1">
    <location>
        <begin position="436"/>
        <end position="472"/>
    </location>
</feature>
<dbReference type="EMBL" id="BAABAQ010000003">
    <property type="protein sequence ID" value="GAA4187916.1"/>
    <property type="molecule type" value="Genomic_DNA"/>
</dbReference>
<evidence type="ECO:0008006" key="5">
    <source>
        <dbReference type="Google" id="ProtNLM"/>
    </source>
</evidence>
<dbReference type="SUPFAM" id="SSF141571">
    <property type="entry name" value="Pentapeptide repeat-like"/>
    <property type="match status" value="1"/>
</dbReference>
<accession>A0ABP8AR41</accession>
<keyword evidence="4" id="KW-1185">Reference proteome</keyword>
<feature type="transmembrane region" description="Helical" evidence="2">
    <location>
        <begin position="40"/>
        <end position="63"/>
    </location>
</feature>
<dbReference type="RefSeq" id="WP_344917696.1">
    <property type="nucleotide sequence ID" value="NZ_BAABAQ010000003.1"/>
</dbReference>
<dbReference type="Proteomes" id="UP001501251">
    <property type="component" value="Unassembled WGS sequence"/>
</dbReference>
<feature type="compositionally biased region" description="Basic and acidic residues" evidence="1">
    <location>
        <begin position="484"/>
        <end position="502"/>
    </location>
</feature>